<dbReference type="EC" id="3.4.11.-" evidence="2"/>
<dbReference type="PANTHER" id="PTHR34448:SF1">
    <property type="entry name" value="BLL6088 PROTEIN"/>
    <property type="match status" value="1"/>
</dbReference>
<keyword evidence="1" id="KW-0479">Metal-binding</keyword>
<gene>
    <name evidence="2" type="ORF">NK125_09450</name>
</gene>
<evidence type="ECO:0000256" key="1">
    <source>
        <dbReference type="ARBA" id="ARBA00022723"/>
    </source>
</evidence>
<dbReference type="InterPro" id="IPR052170">
    <property type="entry name" value="M29_Exopeptidase"/>
</dbReference>
<keyword evidence="3" id="KW-1185">Reference proteome</keyword>
<evidence type="ECO:0000313" key="3">
    <source>
        <dbReference type="Proteomes" id="UP001523566"/>
    </source>
</evidence>
<name>A0ABT1EAJ4_9FIRM</name>
<dbReference type="SUPFAM" id="SSF144052">
    <property type="entry name" value="Thermophilic metalloprotease-like"/>
    <property type="match status" value="1"/>
</dbReference>
<accession>A0ABT1EAJ4</accession>
<dbReference type="EMBL" id="JAMZFW010000012">
    <property type="protein sequence ID" value="MCP1102639.1"/>
    <property type="molecule type" value="Genomic_DNA"/>
</dbReference>
<keyword evidence="2" id="KW-0031">Aminopeptidase</keyword>
<dbReference type="Proteomes" id="UP001523566">
    <property type="component" value="Unassembled WGS sequence"/>
</dbReference>
<sequence>MYEERYRIAKERLLEIKEHSETREQYKEYFSKLCSFLLKLDEICVLVIKNQYKNLSQEAKVADNDMLYRDLLKENYEKCYGNPSYSKACFGEELQKAMTFLYHEVRRGISCAFHGKNEELLIRMELFLEIYSLFSWHEEDYEKLKDILYWYEKDYCEIFVRERVENQLLPDKGKAMEIVEGVASGELEALYLYGEYIGENERKVAEFLQQQDEEVISRMAESYVEGFRKGFELGRKDLSIKDRVNIRYPIGFERVVSRAVDKFKKMGLKSILLYSGSRTNPQYDFDHKEDGALVMDRAYKNRELEVLEGSYGALKEEARLLAGPAVIETFGEEPFEPSQKESAIRYTKEQEMLKIEYDMKARQVVNRFVPGEERSFTIVAYPIPEIGKDFQEIFSEIIKINTLDYDVYLELQQRIIDVLDLGDYVHVLGCGENQTDIKIKLYELENEEQTSFENCVADVNIPVGEVFTSPVLEGTQGKLHVKKAYLNGLLFKELILSFEDGKVVDYSCENFETKEDNQKFIESNLFHYKEHLPMGEFAIGTNTLAYKMARKYEIEDKLPVLIAEKTGTHFAIGDTCYSWSEDVRVFNPNGKEIVAKENSISKNRKDDVKNAYYNLHTDITIPYDELGGIKVYKKNQESVDIFREGEFVLPNMEILNTPLKK</sequence>
<keyword evidence="2" id="KW-0645">Protease</keyword>
<dbReference type="Pfam" id="PF02073">
    <property type="entry name" value="Peptidase_M29"/>
    <property type="match status" value="1"/>
</dbReference>
<dbReference type="InterPro" id="IPR000787">
    <property type="entry name" value="Peptidase_M29"/>
</dbReference>
<reference evidence="2 3" key="1">
    <citation type="journal article" date="2022" name="Genome Biol. Evol.">
        <title>Host diet, physiology and behaviors set the stage for Lachnospiraceae cladogenesis.</title>
        <authorList>
            <person name="Vera-Ponce De Leon A."/>
            <person name="Schneider M."/>
            <person name="Jahnes B.C."/>
            <person name="Sadowski V."/>
            <person name="Camuy-Velez L.A."/>
            <person name="Duan J."/>
            <person name="Sabree Z.L."/>
        </authorList>
    </citation>
    <scope>NUCLEOTIDE SEQUENCE [LARGE SCALE GENOMIC DNA]</scope>
    <source>
        <strain evidence="2 3">PAL113</strain>
    </source>
</reference>
<dbReference type="PANTHER" id="PTHR34448">
    <property type="entry name" value="AMINOPEPTIDASE"/>
    <property type="match status" value="1"/>
</dbReference>
<evidence type="ECO:0000313" key="2">
    <source>
        <dbReference type="EMBL" id="MCP1102639.1"/>
    </source>
</evidence>
<keyword evidence="2" id="KW-0378">Hydrolase</keyword>
<organism evidence="2 3">
    <name type="scientific">Aequitasia blattaphilus</name>
    <dbReference type="NCBI Taxonomy" id="2949332"/>
    <lineage>
        <taxon>Bacteria</taxon>
        <taxon>Bacillati</taxon>
        <taxon>Bacillota</taxon>
        <taxon>Clostridia</taxon>
        <taxon>Lachnospirales</taxon>
        <taxon>Lachnospiraceae</taxon>
        <taxon>Aequitasia</taxon>
    </lineage>
</organism>
<comment type="caution">
    <text evidence="2">The sequence shown here is derived from an EMBL/GenBank/DDBJ whole genome shotgun (WGS) entry which is preliminary data.</text>
</comment>
<protein>
    <submittedName>
        <fullName evidence="2">Aminopeptidase</fullName>
        <ecNumber evidence="2">3.4.11.-</ecNumber>
    </submittedName>
</protein>
<proteinExistence type="predicted"/>
<dbReference type="GO" id="GO:0004177">
    <property type="term" value="F:aminopeptidase activity"/>
    <property type="evidence" value="ECO:0007669"/>
    <property type="project" value="UniProtKB-KW"/>
</dbReference>
<dbReference type="RefSeq" id="WP_262066424.1">
    <property type="nucleotide sequence ID" value="NZ_JAMXOD010000012.1"/>
</dbReference>